<comment type="caution">
    <text evidence="1">The sequence shown here is derived from an EMBL/GenBank/DDBJ whole genome shotgun (WGS) entry which is preliminary data.</text>
</comment>
<accession>A0A645HAB8</accession>
<sequence>MEAASGNATLMHKALSLFTMPEWVAKNLNHRSKAEKLMHLRGESFRSFEKSIKNFTITELIRLPNVQEVIDGKIVMPLTKFSDLEKTLYTCEEYKAHLKNALLFSQKYENYNIHVTKDLMNDMLVYCKEGSGVIIAQEALSTIFAFNEPGMTSAFDQYLSKEQSRKTDNKKSQQQIQGFLNSLEKQNL</sequence>
<name>A0A645HAB8_9ZZZZ</name>
<dbReference type="EMBL" id="VSSQ01089397">
    <property type="protein sequence ID" value="MPN35660.1"/>
    <property type="molecule type" value="Genomic_DNA"/>
</dbReference>
<evidence type="ECO:0000313" key="1">
    <source>
        <dbReference type="EMBL" id="MPN35660.1"/>
    </source>
</evidence>
<proteinExistence type="predicted"/>
<protein>
    <submittedName>
        <fullName evidence="1">Uncharacterized protein</fullName>
    </submittedName>
</protein>
<gene>
    <name evidence="1" type="ORF">SDC9_183158</name>
</gene>
<organism evidence="1">
    <name type="scientific">bioreactor metagenome</name>
    <dbReference type="NCBI Taxonomy" id="1076179"/>
    <lineage>
        <taxon>unclassified sequences</taxon>
        <taxon>metagenomes</taxon>
        <taxon>ecological metagenomes</taxon>
    </lineage>
</organism>
<reference evidence="1" key="1">
    <citation type="submission" date="2019-08" db="EMBL/GenBank/DDBJ databases">
        <authorList>
            <person name="Kucharzyk K."/>
            <person name="Murdoch R.W."/>
            <person name="Higgins S."/>
            <person name="Loffler F."/>
        </authorList>
    </citation>
    <scope>NUCLEOTIDE SEQUENCE</scope>
</reference>
<dbReference type="AlphaFoldDB" id="A0A645HAB8"/>